<sequence>SVAAELPVATVIRVATALCVAFLSRPVNGSRQGGRRDKVRIATPRPVAFWGLEAKSLGRLSLSLLWLFLLSLLLSEGESFPLSDSWSLVASAARVELGSGVVERGGGGRGFVKAPLGVWFSKTVVATPGCSIPAVRLPTDVATAERVATSEKALPRLDATLSRRGWPDTWLFLPDLVEVRDVGAYVVGLWSHVVAPVFRRDSLSQEFVVGRSWWRFVAPCVASSVS</sequence>
<gene>
    <name evidence="1" type="ORF">Taro_040822</name>
</gene>
<comment type="caution">
    <text evidence="1">The sequence shown here is derived from an EMBL/GenBank/DDBJ whole genome shotgun (WGS) entry which is preliminary data.</text>
</comment>
<protein>
    <submittedName>
        <fullName evidence="1">Uncharacterized protein</fullName>
    </submittedName>
</protein>
<dbReference type="Proteomes" id="UP000652761">
    <property type="component" value="Unassembled WGS sequence"/>
</dbReference>
<proteinExistence type="predicted"/>
<evidence type="ECO:0000313" key="1">
    <source>
        <dbReference type="EMBL" id="MQM07968.1"/>
    </source>
</evidence>
<reference evidence="1" key="1">
    <citation type="submission" date="2017-07" db="EMBL/GenBank/DDBJ databases">
        <title>Taro Niue Genome Assembly and Annotation.</title>
        <authorList>
            <person name="Atibalentja N."/>
            <person name="Keating K."/>
            <person name="Fields C.J."/>
        </authorList>
    </citation>
    <scope>NUCLEOTIDE SEQUENCE</scope>
    <source>
        <strain evidence="1">Niue_2</strain>
        <tissue evidence="1">Leaf</tissue>
    </source>
</reference>
<organism evidence="1 2">
    <name type="scientific">Colocasia esculenta</name>
    <name type="common">Wild taro</name>
    <name type="synonym">Arum esculentum</name>
    <dbReference type="NCBI Taxonomy" id="4460"/>
    <lineage>
        <taxon>Eukaryota</taxon>
        <taxon>Viridiplantae</taxon>
        <taxon>Streptophyta</taxon>
        <taxon>Embryophyta</taxon>
        <taxon>Tracheophyta</taxon>
        <taxon>Spermatophyta</taxon>
        <taxon>Magnoliopsida</taxon>
        <taxon>Liliopsida</taxon>
        <taxon>Araceae</taxon>
        <taxon>Aroideae</taxon>
        <taxon>Colocasieae</taxon>
        <taxon>Colocasia</taxon>
    </lineage>
</organism>
<feature type="non-terminal residue" evidence="1">
    <location>
        <position position="226"/>
    </location>
</feature>
<accession>A0A843WMZ6</accession>
<feature type="non-terminal residue" evidence="1">
    <location>
        <position position="1"/>
    </location>
</feature>
<keyword evidence="2" id="KW-1185">Reference proteome</keyword>
<dbReference type="EMBL" id="NMUH01004003">
    <property type="protein sequence ID" value="MQM07968.1"/>
    <property type="molecule type" value="Genomic_DNA"/>
</dbReference>
<name>A0A843WMZ6_COLES</name>
<evidence type="ECO:0000313" key="2">
    <source>
        <dbReference type="Proteomes" id="UP000652761"/>
    </source>
</evidence>
<dbReference type="AlphaFoldDB" id="A0A843WMZ6"/>